<evidence type="ECO:0000256" key="10">
    <source>
        <dbReference type="SAM" id="SignalP"/>
    </source>
</evidence>
<keyword evidence="7" id="KW-0325">Glycoprotein</keyword>
<feature type="domain" description="Cadherin" evidence="11">
    <location>
        <begin position="405"/>
        <end position="523"/>
    </location>
</feature>
<evidence type="ECO:0000313" key="12">
    <source>
        <dbReference type="EMBL" id="KAL3312985.1"/>
    </source>
</evidence>
<feature type="domain" description="Cadherin" evidence="11">
    <location>
        <begin position="642"/>
        <end position="760"/>
    </location>
</feature>
<dbReference type="PROSITE" id="PS00232">
    <property type="entry name" value="CADHERIN_1"/>
    <property type="match status" value="2"/>
</dbReference>
<keyword evidence="10" id="KW-0732">Signal</keyword>
<feature type="domain" description="Cadherin" evidence="11">
    <location>
        <begin position="525"/>
        <end position="630"/>
    </location>
</feature>
<feature type="chain" id="PRO_5044765000" description="Cadherin domain-containing protein" evidence="10">
    <location>
        <begin position="27"/>
        <end position="1048"/>
    </location>
</feature>
<name>A0ABD2Q0I6_9PLAT</name>
<evidence type="ECO:0000256" key="4">
    <source>
        <dbReference type="ARBA" id="ARBA00022837"/>
    </source>
</evidence>
<dbReference type="Pfam" id="PF00028">
    <property type="entry name" value="Cadherin"/>
    <property type="match status" value="5"/>
</dbReference>
<dbReference type="GO" id="GO:0005509">
    <property type="term" value="F:calcium ion binding"/>
    <property type="evidence" value="ECO:0007669"/>
    <property type="project" value="UniProtKB-UniRule"/>
</dbReference>
<protein>
    <recommendedName>
        <fullName evidence="11">Cadherin domain-containing protein</fullName>
    </recommendedName>
</protein>
<evidence type="ECO:0000313" key="13">
    <source>
        <dbReference type="Proteomes" id="UP001626550"/>
    </source>
</evidence>
<keyword evidence="3" id="KW-0677">Repeat</keyword>
<dbReference type="PANTHER" id="PTHR24028">
    <property type="entry name" value="CADHERIN-87A"/>
    <property type="match status" value="1"/>
</dbReference>
<dbReference type="GO" id="GO:0016020">
    <property type="term" value="C:membrane"/>
    <property type="evidence" value="ECO:0007669"/>
    <property type="project" value="UniProtKB-SubCell"/>
</dbReference>
<feature type="domain" description="Cadherin" evidence="11">
    <location>
        <begin position="783"/>
        <end position="872"/>
    </location>
</feature>
<feature type="domain" description="Cadherin" evidence="11">
    <location>
        <begin position="27"/>
        <end position="143"/>
    </location>
</feature>
<dbReference type="PANTHER" id="PTHR24028:SF146">
    <property type="entry name" value="CADHERIN 96CB, ISOFORM D-RELATED"/>
    <property type="match status" value="1"/>
</dbReference>
<feature type="signal peptide" evidence="10">
    <location>
        <begin position="1"/>
        <end position="26"/>
    </location>
</feature>
<gene>
    <name evidence="12" type="ORF">Ciccas_008417</name>
</gene>
<accession>A0ABD2Q0I6</accession>
<evidence type="ECO:0000256" key="6">
    <source>
        <dbReference type="ARBA" id="ARBA00023136"/>
    </source>
</evidence>
<dbReference type="InterPro" id="IPR002126">
    <property type="entry name" value="Cadherin-like_dom"/>
</dbReference>
<dbReference type="SUPFAM" id="SSF49313">
    <property type="entry name" value="Cadherin-like"/>
    <property type="match status" value="6"/>
</dbReference>
<dbReference type="InterPro" id="IPR015919">
    <property type="entry name" value="Cadherin-like_sf"/>
</dbReference>
<keyword evidence="13" id="KW-1185">Reference proteome</keyword>
<proteinExistence type="predicted"/>
<feature type="domain" description="Cadherin" evidence="11">
    <location>
        <begin position="259"/>
        <end position="374"/>
    </location>
</feature>
<keyword evidence="2 9" id="KW-0812">Transmembrane</keyword>
<dbReference type="AlphaFoldDB" id="A0ABD2Q0I6"/>
<evidence type="ECO:0000256" key="1">
    <source>
        <dbReference type="ARBA" id="ARBA00004167"/>
    </source>
</evidence>
<keyword evidence="4 8" id="KW-0106">Calcium</keyword>
<evidence type="ECO:0000256" key="2">
    <source>
        <dbReference type="ARBA" id="ARBA00022692"/>
    </source>
</evidence>
<comment type="caution">
    <text evidence="12">The sequence shown here is derived from an EMBL/GenBank/DDBJ whole genome shotgun (WGS) entry which is preliminary data.</text>
</comment>
<evidence type="ECO:0000256" key="3">
    <source>
        <dbReference type="ARBA" id="ARBA00022737"/>
    </source>
</evidence>
<comment type="subcellular location">
    <subcellularLocation>
        <location evidence="1">Membrane</location>
        <topology evidence="1">Single-pass membrane protein</topology>
    </subcellularLocation>
</comment>
<evidence type="ECO:0000256" key="5">
    <source>
        <dbReference type="ARBA" id="ARBA00022989"/>
    </source>
</evidence>
<dbReference type="EMBL" id="JBJKFK010001479">
    <property type="protein sequence ID" value="KAL3312985.1"/>
    <property type="molecule type" value="Genomic_DNA"/>
</dbReference>
<evidence type="ECO:0000256" key="9">
    <source>
        <dbReference type="SAM" id="Phobius"/>
    </source>
</evidence>
<dbReference type="SMART" id="SM00112">
    <property type="entry name" value="CA"/>
    <property type="match status" value="6"/>
</dbReference>
<dbReference type="InterPro" id="IPR050174">
    <property type="entry name" value="Protocadherin/Cadherin-CA"/>
</dbReference>
<evidence type="ECO:0000256" key="8">
    <source>
        <dbReference type="PROSITE-ProRule" id="PRU00043"/>
    </source>
</evidence>
<keyword evidence="5 9" id="KW-1133">Transmembrane helix</keyword>
<feature type="transmembrane region" description="Helical" evidence="9">
    <location>
        <begin position="880"/>
        <end position="905"/>
    </location>
</feature>
<dbReference type="PRINTS" id="PR00205">
    <property type="entry name" value="CADHERIN"/>
</dbReference>
<dbReference type="InterPro" id="IPR020894">
    <property type="entry name" value="Cadherin_CS"/>
</dbReference>
<organism evidence="12 13">
    <name type="scientific">Cichlidogyrus casuarinus</name>
    <dbReference type="NCBI Taxonomy" id="1844966"/>
    <lineage>
        <taxon>Eukaryota</taxon>
        <taxon>Metazoa</taxon>
        <taxon>Spiralia</taxon>
        <taxon>Lophotrochozoa</taxon>
        <taxon>Platyhelminthes</taxon>
        <taxon>Monogenea</taxon>
        <taxon>Monopisthocotylea</taxon>
        <taxon>Dactylogyridea</taxon>
        <taxon>Ancyrocephalidae</taxon>
        <taxon>Cichlidogyrus</taxon>
    </lineage>
</organism>
<dbReference type="PROSITE" id="PS50268">
    <property type="entry name" value="CADHERIN_2"/>
    <property type="match status" value="7"/>
</dbReference>
<dbReference type="Gene3D" id="2.60.40.60">
    <property type="entry name" value="Cadherins"/>
    <property type="match status" value="7"/>
</dbReference>
<sequence>MLNGLFSNQASMMLLLMLIIFHQVSGVPMNIKFRIFEHPESNYVVGNLYSTLNKSPTSTRLRLESMSNDDSDLTNAFRFDKNSGNLYTSNNPHVRDILDREKICPDLSDTEDCFIELIFSLDDSYPVFVRVVIEDINDNLPIFPNGPAEEVSVPESVSDYTLVSYPLEPAIDPDSKSSRLLYYLSSEQGDIPFKLKSSVPDPVLLLTRPLDFEEQSKYQLNLKACDGSKSESSCTVKTVTVHVQNANDAKPKFANLATFNDGYHVQVQETKEIGQVLLQVQASDADAGDFGRIRYSLSAVAGDASVLHYFLVEPETGLIRIKKKLPASQTLIFKVVAEDAFYSNFTPIVDCVRFSEEAKVTVTVMDANNHKPVIIVQNNDLFKEDYACIEGNNSGSLTRNGIVLLPENTQVPKPIAYLTVIDKDSGVNARVDCHISHTHFQIQFANKISEQQSVYKLIANTTLDAELLKQFPDLEPAGSLAMKGITGFIKVPLTCSDMGVPKQTTKQEIRVAVIDRDEHIKYFNDLFPSELSVPEDTALGKQLLRFSVNDFDSASYTVFELIDEQPENKMFRIDASSGALFLQNHLDYEKSKLHNVSVRAREFRNLNPAMDAKTYVLIRVTDINDNAPEFLLPAISAASDAKGEVRSLKVPENVPLSDRITSIKTSDPDSGLNGQVELFIQQVSTRNVSKANTLGFNPGKAMFYFKEEGTGLYSRMNLDREQNEEIDIIVGAKDRGSPALTTFTVIRLVLEDENDFKPEWKYPKRGSDDLTRINSYHSTTMPITRVKAIDLDARGPNSQIVYQLKNSTGIFQLNETTGELRLQKSIVAYPIGSLFELSLQACDSGILPLCADSILKINITDAFPMVRTEPAMQSSMKNRYMLTLAGGVLIGLMMTICVIITLLVFMCRRRALKKNQTKLLNHQNGARFVPPPPSSQMCHYEPKGVFCWSENKQMAMNYVCGTPKVTSNQVDSLESTSSLGRMSVPQQESYIYIPFRTTTGQEFSLNEMTELSPIALDHEFYSGVTPILNSTSSFSESYPIQQFAKDTV</sequence>
<dbReference type="CDD" id="cd11304">
    <property type="entry name" value="Cadherin_repeat"/>
    <property type="match status" value="7"/>
</dbReference>
<dbReference type="Proteomes" id="UP001626550">
    <property type="component" value="Unassembled WGS sequence"/>
</dbReference>
<reference evidence="12 13" key="1">
    <citation type="submission" date="2024-11" db="EMBL/GenBank/DDBJ databases">
        <title>Adaptive evolution of stress response genes in parasites aligns with host niche diversity.</title>
        <authorList>
            <person name="Hahn C."/>
            <person name="Resl P."/>
        </authorList>
    </citation>
    <scope>NUCLEOTIDE SEQUENCE [LARGE SCALE GENOMIC DNA]</scope>
    <source>
        <strain evidence="12">EGGRZ-B1_66</strain>
        <tissue evidence="12">Body</tissue>
    </source>
</reference>
<evidence type="ECO:0000256" key="7">
    <source>
        <dbReference type="ARBA" id="ARBA00023180"/>
    </source>
</evidence>
<feature type="domain" description="Cadherin" evidence="11">
    <location>
        <begin position="145"/>
        <end position="253"/>
    </location>
</feature>
<evidence type="ECO:0000259" key="11">
    <source>
        <dbReference type="PROSITE" id="PS50268"/>
    </source>
</evidence>
<keyword evidence="6 9" id="KW-0472">Membrane</keyword>